<protein>
    <submittedName>
        <fullName evidence="1">Uncharacterized protein</fullName>
    </submittedName>
</protein>
<accession>A0A0P1BGT3</accession>
<keyword evidence="2" id="KW-1185">Reference proteome</keyword>
<dbReference type="AlphaFoldDB" id="A0A0P1BGT3"/>
<sequence>MRFEHKPELTHHLSLPKLSDIQARFYTNARPAALLPPPRAPLASYGATIHVIHRQQSSAVYKLLGTRRDYPINDGMFSAKEILTHE</sequence>
<organism evidence="1 2">
    <name type="scientific">Ceraceosorus bombacis</name>
    <dbReference type="NCBI Taxonomy" id="401625"/>
    <lineage>
        <taxon>Eukaryota</taxon>
        <taxon>Fungi</taxon>
        <taxon>Dikarya</taxon>
        <taxon>Basidiomycota</taxon>
        <taxon>Ustilaginomycotina</taxon>
        <taxon>Exobasidiomycetes</taxon>
        <taxon>Ceraceosorales</taxon>
        <taxon>Ceraceosoraceae</taxon>
        <taxon>Ceraceosorus</taxon>
    </lineage>
</organism>
<dbReference type="Proteomes" id="UP000054845">
    <property type="component" value="Unassembled WGS sequence"/>
</dbReference>
<evidence type="ECO:0000313" key="2">
    <source>
        <dbReference type="Proteomes" id="UP000054845"/>
    </source>
</evidence>
<dbReference type="EMBL" id="CCYA01000250">
    <property type="protein sequence ID" value="CEH14920.1"/>
    <property type="molecule type" value="Genomic_DNA"/>
</dbReference>
<reference evidence="2" key="1">
    <citation type="submission" date="2014-09" db="EMBL/GenBank/DDBJ databases">
        <authorList>
            <person name="Sharma Rahul"/>
            <person name="Thines Marco"/>
        </authorList>
    </citation>
    <scope>NUCLEOTIDE SEQUENCE [LARGE SCALE GENOMIC DNA]</scope>
</reference>
<proteinExistence type="predicted"/>
<evidence type="ECO:0000313" key="1">
    <source>
        <dbReference type="EMBL" id="CEH14920.1"/>
    </source>
</evidence>
<name>A0A0P1BGT3_9BASI</name>